<dbReference type="AlphaFoldDB" id="A0A328DMN8"/>
<evidence type="ECO:0000313" key="5">
    <source>
        <dbReference type="Proteomes" id="UP000249390"/>
    </source>
</evidence>
<keyword evidence="2" id="KW-1133">Transmembrane helix</keyword>
<feature type="region of interest" description="Disordered" evidence="1">
    <location>
        <begin position="85"/>
        <end position="111"/>
    </location>
</feature>
<dbReference type="FunFam" id="2.60.40.420:FF:000048">
    <property type="entry name" value="Early nodulin-like protein 18"/>
    <property type="match status" value="1"/>
</dbReference>
<dbReference type="InterPro" id="IPR039391">
    <property type="entry name" value="Phytocyanin-like"/>
</dbReference>
<comment type="caution">
    <text evidence="4">The sequence shown here is derived from an EMBL/GenBank/DDBJ whole genome shotgun (WGS) entry which is preliminary data.</text>
</comment>
<dbReference type="EMBL" id="NQVE01000125">
    <property type="protein sequence ID" value="RAL45908.1"/>
    <property type="molecule type" value="Genomic_DNA"/>
</dbReference>
<feature type="domain" description="Phytocyanin" evidence="3">
    <location>
        <begin position="29"/>
        <end position="146"/>
    </location>
</feature>
<dbReference type="GO" id="GO:0005886">
    <property type="term" value="C:plasma membrane"/>
    <property type="evidence" value="ECO:0007669"/>
    <property type="project" value="TreeGrafter"/>
</dbReference>
<accession>A0A328DMN8</accession>
<evidence type="ECO:0000313" key="4">
    <source>
        <dbReference type="EMBL" id="RAL45908.1"/>
    </source>
</evidence>
<dbReference type="GO" id="GO:0009055">
    <property type="term" value="F:electron transfer activity"/>
    <property type="evidence" value="ECO:0007669"/>
    <property type="project" value="InterPro"/>
</dbReference>
<feature type="transmembrane region" description="Helical" evidence="2">
    <location>
        <begin position="6"/>
        <end position="23"/>
    </location>
</feature>
<dbReference type="SUPFAM" id="SSF49503">
    <property type="entry name" value="Cupredoxins"/>
    <property type="match status" value="1"/>
</dbReference>
<feature type="region of interest" description="Disordered" evidence="1">
    <location>
        <begin position="152"/>
        <end position="198"/>
    </location>
</feature>
<keyword evidence="2" id="KW-0472">Membrane</keyword>
<evidence type="ECO:0000256" key="1">
    <source>
        <dbReference type="SAM" id="MobiDB-lite"/>
    </source>
</evidence>
<sequence length="226" mass="24306">MVLLCNWFPFAAAIVVAGGMLLISADAYKNYTVGDSSGWNDANSSVDYRKWTSGKTFSLGDFLIFNITDTNHSVIQTYNETTYERCDDEDDESSIQWSSTDPSSTSPHPASVAVPLTKVGVTYFLSANYDGEQCKNGQRLMVNVTYGQGLPPSLKYPDKSPAPASPQSGDDNAVPETLVPANFDHPRDVGDEDTDRPSTSGCLGSFAGVFGSNGIFLLVLSLSCII</sequence>
<dbReference type="InterPro" id="IPR003245">
    <property type="entry name" value="Phytocyanin_dom"/>
</dbReference>
<organism evidence="4 5">
    <name type="scientific">Cuscuta australis</name>
    <dbReference type="NCBI Taxonomy" id="267555"/>
    <lineage>
        <taxon>Eukaryota</taxon>
        <taxon>Viridiplantae</taxon>
        <taxon>Streptophyta</taxon>
        <taxon>Embryophyta</taxon>
        <taxon>Tracheophyta</taxon>
        <taxon>Spermatophyta</taxon>
        <taxon>Magnoliopsida</taxon>
        <taxon>eudicotyledons</taxon>
        <taxon>Gunneridae</taxon>
        <taxon>Pentapetalae</taxon>
        <taxon>asterids</taxon>
        <taxon>lamiids</taxon>
        <taxon>Solanales</taxon>
        <taxon>Convolvulaceae</taxon>
        <taxon>Cuscuteae</taxon>
        <taxon>Cuscuta</taxon>
        <taxon>Cuscuta subgen. Grammica</taxon>
        <taxon>Cuscuta sect. Cleistogrammica</taxon>
    </lineage>
</organism>
<reference evidence="4 5" key="1">
    <citation type="submission" date="2018-06" db="EMBL/GenBank/DDBJ databases">
        <title>The Genome of Cuscuta australis (Dodder) Provides Insight into the Evolution of Plant Parasitism.</title>
        <authorList>
            <person name="Liu H."/>
        </authorList>
    </citation>
    <scope>NUCLEOTIDE SEQUENCE [LARGE SCALE GENOMIC DNA]</scope>
    <source>
        <strain evidence="5">cv. Yunnan</strain>
        <tissue evidence="4">Vines</tissue>
    </source>
</reference>
<dbReference type="CDD" id="cd04216">
    <property type="entry name" value="Phytocyanin"/>
    <property type="match status" value="1"/>
</dbReference>
<dbReference type="Pfam" id="PF02298">
    <property type="entry name" value="Cu_bind_like"/>
    <property type="match status" value="1"/>
</dbReference>
<dbReference type="InterPro" id="IPR008972">
    <property type="entry name" value="Cupredoxin"/>
</dbReference>
<evidence type="ECO:0000256" key="2">
    <source>
        <dbReference type="SAM" id="Phobius"/>
    </source>
</evidence>
<dbReference type="PANTHER" id="PTHR33021:SF6">
    <property type="entry name" value="EARLY NODULIN-LIKE PROTEIN 18"/>
    <property type="match status" value="1"/>
</dbReference>
<keyword evidence="2" id="KW-0812">Transmembrane</keyword>
<name>A0A328DMN8_9ASTE</name>
<evidence type="ECO:0000259" key="3">
    <source>
        <dbReference type="PROSITE" id="PS51485"/>
    </source>
</evidence>
<feature type="compositionally biased region" description="Low complexity" evidence="1">
    <location>
        <begin position="94"/>
        <end position="111"/>
    </location>
</feature>
<protein>
    <recommendedName>
        <fullName evidence="3">Phytocyanin domain-containing protein</fullName>
    </recommendedName>
</protein>
<keyword evidence="5" id="KW-1185">Reference proteome</keyword>
<dbReference type="Gene3D" id="2.60.40.420">
    <property type="entry name" value="Cupredoxins - blue copper proteins"/>
    <property type="match status" value="1"/>
</dbReference>
<dbReference type="Proteomes" id="UP000249390">
    <property type="component" value="Unassembled WGS sequence"/>
</dbReference>
<dbReference type="PROSITE" id="PS51485">
    <property type="entry name" value="PHYTOCYANIN"/>
    <property type="match status" value="1"/>
</dbReference>
<dbReference type="PANTHER" id="PTHR33021">
    <property type="entry name" value="BLUE COPPER PROTEIN"/>
    <property type="match status" value="1"/>
</dbReference>
<proteinExistence type="predicted"/>
<gene>
    <name evidence="4" type="ORF">DM860_006062</name>
</gene>